<dbReference type="PRINTS" id="PR00081">
    <property type="entry name" value="GDHRDH"/>
</dbReference>
<dbReference type="PROSITE" id="PS00061">
    <property type="entry name" value="ADH_SHORT"/>
    <property type="match status" value="1"/>
</dbReference>
<dbReference type="InterPro" id="IPR023985">
    <property type="entry name" value="SDR_subfam_1"/>
</dbReference>
<evidence type="ECO:0000313" key="6">
    <source>
        <dbReference type="EMBL" id="MEZ0494086.1"/>
    </source>
</evidence>
<dbReference type="InterPro" id="IPR002347">
    <property type="entry name" value="SDR_fam"/>
</dbReference>
<dbReference type="Pfam" id="PF00106">
    <property type="entry name" value="adh_short"/>
    <property type="match status" value="1"/>
</dbReference>
<dbReference type="SUPFAM" id="SSF51735">
    <property type="entry name" value="NAD(P)-binding Rossmann-fold domains"/>
    <property type="match status" value="1"/>
</dbReference>
<dbReference type="InterPro" id="IPR036291">
    <property type="entry name" value="NAD(P)-bd_dom_sf"/>
</dbReference>
<comment type="caution">
    <text evidence="6">The sequence shown here is derived from an EMBL/GenBank/DDBJ whole genome shotgun (WGS) entry which is preliminary data.</text>
</comment>
<dbReference type="NCBIfam" id="TIGR03971">
    <property type="entry name" value="SDR_subfam_1"/>
    <property type="match status" value="1"/>
</dbReference>
<evidence type="ECO:0000313" key="7">
    <source>
        <dbReference type="Proteomes" id="UP001566476"/>
    </source>
</evidence>
<dbReference type="PANTHER" id="PTHR42760:SF133">
    <property type="entry name" value="3-OXOACYL-[ACYL-CARRIER-PROTEIN] REDUCTASE"/>
    <property type="match status" value="1"/>
</dbReference>
<dbReference type="PRINTS" id="PR00080">
    <property type="entry name" value="SDRFAMILY"/>
</dbReference>
<name>A0ABV4I5Y2_9ACTN</name>
<dbReference type="RefSeq" id="WP_370720320.1">
    <property type="nucleotide sequence ID" value="NZ_JBGGTQ010000009.1"/>
</dbReference>
<protein>
    <submittedName>
        <fullName evidence="6">Mycofactocin-coupled SDR family oxidoreductase</fullName>
    </submittedName>
</protein>
<evidence type="ECO:0000256" key="2">
    <source>
        <dbReference type="ARBA" id="ARBA00023002"/>
    </source>
</evidence>
<dbReference type="Gene3D" id="3.40.50.720">
    <property type="entry name" value="NAD(P)-binding Rossmann-like Domain"/>
    <property type="match status" value="1"/>
</dbReference>
<dbReference type="CDD" id="cd05233">
    <property type="entry name" value="SDR_c"/>
    <property type="match status" value="1"/>
</dbReference>
<reference evidence="6 7" key="1">
    <citation type="submission" date="2024-07" db="EMBL/GenBank/DDBJ databases">
        <authorList>
            <person name="Thanompreechachai J."/>
            <person name="Duangmal K."/>
        </authorList>
    </citation>
    <scope>NUCLEOTIDE SEQUENCE [LARGE SCALE GENOMIC DNA]</scope>
    <source>
        <strain evidence="6 7">TBRC 1896</strain>
    </source>
</reference>
<evidence type="ECO:0000256" key="5">
    <source>
        <dbReference type="SAM" id="MobiDB-lite"/>
    </source>
</evidence>
<dbReference type="Proteomes" id="UP001566476">
    <property type="component" value="Unassembled WGS sequence"/>
</dbReference>
<dbReference type="EMBL" id="JBGGTQ010000009">
    <property type="protein sequence ID" value="MEZ0494086.1"/>
    <property type="molecule type" value="Genomic_DNA"/>
</dbReference>
<evidence type="ECO:0000256" key="3">
    <source>
        <dbReference type="ARBA" id="ARBA00023027"/>
    </source>
</evidence>
<organism evidence="6 7">
    <name type="scientific">Kineococcus mangrovi</name>
    <dbReference type="NCBI Taxonomy" id="1660183"/>
    <lineage>
        <taxon>Bacteria</taxon>
        <taxon>Bacillati</taxon>
        <taxon>Actinomycetota</taxon>
        <taxon>Actinomycetes</taxon>
        <taxon>Kineosporiales</taxon>
        <taxon>Kineosporiaceae</taxon>
        <taxon>Kineococcus</taxon>
    </lineage>
</organism>
<keyword evidence="2" id="KW-0560">Oxidoreductase</keyword>
<evidence type="ECO:0000256" key="1">
    <source>
        <dbReference type="ARBA" id="ARBA00006484"/>
    </source>
</evidence>
<proteinExistence type="inferred from homology"/>
<gene>
    <name evidence="6" type="ORF">AB2L28_17760</name>
</gene>
<dbReference type="PANTHER" id="PTHR42760">
    <property type="entry name" value="SHORT-CHAIN DEHYDROGENASES/REDUCTASES FAMILY MEMBER"/>
    <property type="match status" value="1"/>
</dbReference>
<feature type="region of interest" description="Disordered" evidence="5">
    <location>
        <begin position="1"/>
        <end position="31"/>
    </location>
</feature>
<keyword evidence="3" id="KW-0520">NAD</keyword>
<feature type="compositionally biased region" description="Low complexity" evidence="5">
    <location>
        <begin position="1"/>
        <end position="13"/>
    </location>
</feature>
<evidence type="ECO:0000256" key="4">
    <source>
        <dbReference type="RuleBase" id="RU000363"/>
    </source>
</evidence>
<sequence length="309" mass="32618">MNVLPDGNLNTDDGNTDDRTNHNDNAQEENVGRFHDQVVFITGGARGQGRAHALAFAREGADIALLDAVEGSSMTVRYDLPTSEDLQRTQEEITALGRRCLAFEGDVRDTAHVQEAVRRTVDELGRLDVAVANAGVFALAPAVDTNDEVWDDVLDINLSGVFRTVRAAAGHMSANGGGSIVTIASMAGRMAFPNAVAYVSAKWGVIGMTKTFAAELGEQGVTVNAVCPTNVETPMLTDNPDAARLFTGQEDPSREEVEQGAAAFTEQGIPWVQPEDVTEAVLFLAGPGARHITGEALTVSAGQIATNAA</sequence>
<keyword evidence="7" id="KW-1185">Reference proteome</keyword>
<accession>A0ABV4I5Y2</accession>
<comment type="similarity">
    <text evidence="1 4">Belongs to the short-chain dehydrogenases/reductases (SDR) family.</text>
</comment>
<dbReference type="InterPro" id="IPR020904">
    <property type="entry name" value="Sc_DH/Rdtase_CS"/>
</dbReference>